<dbReference type="RefSeq" id="WP_350890579.1">
    <property type="nucleotide sequence ID" value="NZ_JBEOTR010000009.1"/>
</dbReference>
<dbReference type="PANTHER" id="PTHR11877">
    <property type="entry name" value="HYDROXYMETHYLGLUTARYL-COA SYNTHASE"/>
    <property type="match status" value="1"/>
</dbReference>
<protein>
    <submittedName>
        <fullName evidence="5">3,5-dihydroxyphenylacetyl-CoA synthase DpgA</fullName>
        <ecNumber evidence="5">2.3.1.246</ecNumber>
    </submittedName>
</protein>
<name>A0ABW8HGV4_9ACTN</name>
<comment type="similarity">
    <text evidence="1">Belongs to the thiolase-like superfamily. Chalcone/stilbene synthases family.</text>
</comment>
<evidence type="ECO:0000259" key="3">
    <source>
        <dbReference type="Pfam" id="PF00195"/>
    </source>
</evidence>
<dbReference type="SUPFAM" id="SSF53901">
    <property type="entry name" value="Thiolase-like"/>
    <property type="match status" value="1"/>
</dbReference>
<dbReference type="PIRSF" id="PIRSF000451">
    <property type="entry name" value="PKS_III"/>
    <property type="match status" value="1"/>
</dbReference>
<dbReference type="Pfam" id="PF00195">
    <property type="entry name" value="Chal_sti_synt_N"/>
    <property type="match status" value="1"/>
</dbReference>
<keyword evidence="6" id="KW-1185">Reference proteome</keyword>
<evidence type="ECO:0000259" key="4">
    <source>
        <dbReference type="Pfam" id="PF02797"/>
    </source>
</evidence>
<accession>A0ABW8HGV4</accession>
<evidence type="ECO:0000256" key="2">
    <source>
        <dbReference type="ARBA" id="ARBA00022679"/>
    </source>
</evidence>
<comment type="caution">
    <text evidence="5">The sequence shown here is derived from an EMBL/GenBank/DDBJ whole genome shotgun (WGS) entry which is preliminary data.</text>
</comment>
<dbReference type="Gene3D" id="3.40.47.10">
    <property type="match status" value="2"/>
</dbReference>
<dbReference type="EC" id="2.3.1.246" evidence="5"/>
<sequence length="361" mass="38828">MILSEDTVPWVATRSGPTVLGVGTATPDSSYAQQDLLDMYAIEDRRIRSVFLNSAIDRRFLTVPPNGDDGRPRMETQGELLAKHKARGVDMGARALQSCLKQTGAAVSDIGYLVCVTSTGLLTPGFSALLIRELGIPTDCGRLDIVGMGCNAGLNALNATTGWASANPGKTAMMVCIEVCSAAYVFDGTMRTSVVNSLFGDGSAAIAVSYDPEKPGPQVLKYASCIVPDAVDAMRYDWDEEQGKFSFYLDRDVPYVVGAHAERVVSDLLAGTGLRRSQIAHWLVHSGGKKVIDSVSVNLGLTRHDVRHTTDVLRGYGNLSSGSFLFSYEQQLREGRTRPGDYGVLMTMGPGSTLETALVRY</sequence>
<reference evidence="5 6" key="1">
    <citation type="submission" date="2024-10" db="EMBL/GenBank/DDBJ databases">
        <title>The Natural Products Discovery Center: Release of the First 8490 Sequenced Strains for Exploring Actinobacteria Biosynthetic Diversity.</title>
        <authorList>
            <person name="Kalkreuter E."/>
            <person name="Kautsar S.A."/>
            <person name="Yang D."/>
            <person name="Bader C.D."/>
            <person name="Teijaro C.N."/>
            <person name="Fluegel L."/>
            <person name="Davis C.M."/>
            <person name="Simpson J.R."/>
            <person name="Lauterbach L."/>
            <person name="Steele A.D."/>
            <person name="Gui C."/>
            <person name="Meng S."/>
            <person name="Li G."/>
            <person name="Viehrig K."/>
            <person name="Ye F."/>
            <person name="Su P."/>
            <person name="Kiefer A.F."/>
            <person name="Nichols A."/>
            <person name="Cepeda A.J."/>
            <person name="Yan W."/>
            <person name="Fan B."/>
            <person name="Jiang Y."/>
            <person name="Adhikari A."/>
            <person name="Zheng C.-J."/>
            <person name="Schuster L."/>
            <person name="Cowan T.M."/>
            <person name="Smanski M.J."/>
            <person name="Chevrette M.G."/>
            <person name="De Carvalho L.P.S."/>
            <person name="Shen B."/>
        </authorList>
    </citation>
    <scope>NUCLEOTIDE SEQUENCE [LARGE SCALE GENOMIC DNA]</scope>
    <source>
        <strain evidence="5 6">NPDC093086</strain>
    </source>
</reference>
<dbReference type="GO" id="GO:0016746">
    <property type="term" value="F:acyltransferase activity"/>
    <property type="evidence" value="ECO:0007669"/>
    <property type="project" value="UniProtKB-KW"/>
</dbReference>
<evidence type="ECO:0000313" key="6">
    <source>
        <dbReference type="Proteomes" id="UP001617907"/>
    </source>
</evidence>
<dbReference type="EMBL" id="JBIVPC010000014">
    <property type="protein sequence ID" value="MFJ6039607.1"/>
    <property type="molecule type" value="Genomic_DNA"/>
</dbReference>
<feature type="domain" description="Chalcone/stilbene synthase C-terminal" evidence="4">
    <location>
        <begin position="227"/>
        <end position="360"/>
    </location>
</feature>
<dbReference type="NCBIfam" id="NF042429">
    <property type="entry name" value="DHPHCoAsyn_DpgA"/>
    <property type="match status" value="1"/>
</dbReference>
<dbReference type="InterPro" id="IPR053446">
    <property type="entry name" value="DPA-CoA_Synthase"/>
</dbReference>
<dbReference type="CDD" id="cd00831">
    <property type="entry name" value="CHS_like"/>
    <property type="match status" value="1"/>
</dbReference>
<dbReference type="InterPro" id="IPR011141">
    <property type="entry name" value="Polyketide_synthase_type-III"/>
</dbReference>
<feature type="domain" description="Chalcone/stilbene synthase N-terminal" evidence="3">
    <location>
        <begin position="14"/>
        <end position="212"/>
    </location>
</feature>
<dbReference type="InterPro" id="IPR012328">
    <property type="entry name" value="Chalcone/stilbene_synt_C"/>
</dbReference>
<dbReference type="Proteomes" id="UP001617907">
    <property type="component" value="Unassembled WGS sequence"/>
</dbReference>
<dbReference type="Pfam" id="PF02797">
    <property type="entry name" value="Chal_sti_synt_C"/>
    <property type="match status" value="1"/>
</dbReference>
<organism evidence="5 6">
    <name type="scientific">Streptomyces ardesiacus</name>
    <dbReference type="NCBI Taxonomy" id="285564"/>
    <lineage>
        <taxon>Bacteria</taxon>
        <taxon>Bacillati</taxon>
        <taxon>Actinomycetota</taxon>
        <taxon>Actinomycetes</taxon>
        <taxon>Kitasatosporales</taxon>
        <taxon>Streptomycetaceae</taxon>
        <taxon>Streptomyces</taxon>
    </lineage>
</organism>
<dbReference type="PANTHER" id="PTHR11877:SF46">
    <property type="entry name" value="TYPE III POLYKETIDE SYNTHASE A"/>
    <property type="match status" value="1"/>
</dbReference>
<gene>
    <name evidence="5" type="primary">dpgA</name>
    <name evidence="5" type="ORF">ACIQFM_25510</name>
</gene>
<evidence type="ECO:0000256" key="1">
    <source>
        <dbReference type="ARBA" id="ARBA00005531"/>
    </source>
</evidence>
<evidence type="ECO:0000313" key="5">
    <source>
        <dbReference type="EMBL" id="MFJ6039607.1"/>
    </source>
</evidence>
<keyword evidence="5" id="KW-0012">Acyltransferase</keyword>
<keyword evidence="2 5" id="KW-0808">Transferase</keyword>
<proteinExistence type="inferred from homology"/>
<dbReference type="InterPro" id="IPR001099">
    <property type="entry name" value="Chalcone/stilbene_synt_N"/>
</dbReference>
<dbReference type="InterPro" id="IPR016039">
    <property type="entry name" value="Thiolase-like"/>
</dbReference>